<dbReference type="InterPro" id="IPR004252">
    <property type="entry name" value="Probable_transposase_24"/>
</dbReference>
<keyword evidence="3" id="KW-1185">Reference proteome</keyword>
<sequence length="266" mass="31089">MPYKTRDDVKLHLLQYGFIANYTNWWAHGEKTRTLQHEVQLPNPMEDDDFDGKGVLFFPIFKDAYVIRSIPSILKTMFNGPWTTWKDVDAINSETLWQHFKGLYQWDPYKYTDEVIHDAWKEVMKSCFSESMTNALKEFVILAKAKNANALEKWKRKSDSRKENRSKMEHGSISKHCCGSIPISHHRDKLESELKCPPSRLDLFNRTHRTKKPKESTSNNDYVTPKPMMSVDEYTEGIVAKYGDDIDSHPPYDHELWVKVTGGIKK</sequence>
<evidence type="ECO:0000313" key="3">
    <source>
        <dbReference type="Proteomes" id="UP001157418"/>
    </source>
</evidence>
<feature type="region of interest" description="Disordered" evidence="1">
    <location>
        <begin position="153"/>
        <end position="173"/>
    </location>
</feature>
<comment type="caution">
    <text evidence="2">The sequence shown here is derived from an EMBL/GenBank/DDBJ whole genome shotgun (WGS) entry which is preliminary data.</text>
</comment>
<dbReference type="EMBL" id="CAKMRJ010005634">
    <property type="protein sequence ID" value="CAH1450557.1"/>
    <property type="molecule type" value="Genomic_DNA"/>
</dbReference>
<evidence type="ECO:0000256" key="1">
    <source>
        <dbReference type="SAM" id="MobiDB-lite"/>
    </source>
</evidence>
<evidence type="ECO:0000313" key="2">
    <source>
        <dbReference type="EMBL" id="CAH1450557.1"/>
    </source>
</evidence>
<protein>
    <recommendedName>
        <fullName evidence="4">Transposase-associated domain-containing protein</fullName>
    </recommendedName>
</protein>
<name>A0AAU9PLL4_9ASTR</name>
<evidence type="ECO:0008006" key="4">
    <source>
        <dbReference type="Google" id="ProtNLM"/>
    </source>
</evidence>
<dbReference type="Pfam" id="PF03004">
    <property type="entry name" value="Transposase_24"/>
    <property type="match status" value="1"/>
</dbReference>
<feature type="compositionally biased region" description="Basic and acidic residues" evidence="1">
    <location>
        <begin position="160"/>
        <end position="172"/>
    </location>
</feature>
<gene>
    <name evidence="2" type="ORF">LVIROSA_LOCUS35980</name>
</gene>
<dbReference type="Proteomes" id="UP001157418">
    <property type="component" value="Unassembled WGS sequence"/>
</dbReference>
<dbReference type="AlphaFoldDB" id="A0AAU9PLL4"/>
<accession>A0AAU9PLL4</accession>
<proteinExistence type="predicted"/>
<feature type="region of interest" description="Disordered" evidence="1">
    <location>
        <begin position="206"/>
        <end position="227"/>
    </location>
</feature>
<reference evidence="2 3" key="1">
    <citation type="submission" date="2022-01" db="EMBL/GenBank/DDBJ databases">
        <authorList>
            <person name="Xiong W."/>
            <person name="Schranz E."/>
        </authorList>
    </citation>
    <scope>NUCLEOTIDE SEQUENCE [LARGE SCALE GENOMIC DNA]</scope>
</reference>
<organism evidence="2 3">
    <name type="scientific">Lactuca virosa</name>
    <dbReference type="NCBI Taxonomy" id="75947"/>
    <lineage>
        <taxon>Eukaryota</taxon>
        <taxon>Viridiplantae</taxon>
        <taxon>Streptophyta</taxon>
        <taxon>Embryophyta</taxon>
        <taxon>Tracheophyta</taxon>
        <taxon>Spermatophyta</taxon>
        <taxon>Magnoliopsida</taxon>
        <taxon>eudicotyledons</taxon>
        <taxon>Gunneridae</taxon>
        <taxon>Pentapetalae</taxon>
        <taxon>asterids</taxon>
        <taxon>campanulids</taxon>
        <taxon>Asterales</taxon>
        <taxon>Asteraceae</taxon>
        <taxon>Cichorioideae</taxon>
        <taxon>Cichorieae</taxon>
        <taxon>Lactucinae</taxon>
        <taxon>Lactuca</taxon>
    </lineage>
</organism>